<organism evidence="1 2">
    <name type="scientific">Smallanthus sonchifolius</name>
    <dbReference type="NCBI Taxonomy" id="185202"/>
    <lineage>
        <taxon>Eukaryota</taxon>
        <taxon>Viridiplantae</taxon>
        <taxon>Streptophyta</taxon>
        <taxon>Embryophyta</taxon>
        <taxon>Tracheophyta</taxon>
        <taxon>Spermatophyta</taxon>
        <taxon>Magnoliopsida</taxon>
        <taxon>eudicotyledons</taxon>
        <taxon>Gunneridae</taxon>
        <taxon>Pentapetalae</taxon>
        <taxon>asterids</taxon>
        <taxon>campanulids</taxon>
        <taxon>Asterales</taxon>
        <taxon>Asteraceae</taxon>
        <taxon>Asteroideae</taxon>
        <taxon>Heliantheae alliance</taxon>
        <taxon>Millerieae</taxon>
        <taxon>Smallanthus</taxon>
    </lineage>
</organism>
<keyword evidence="2" id="KW-1185">Reference proteome</keyword>
<protein>
    <submittedName>
        <fullName evidence="1">Uncharacterized protein</fullName>
    </submittedName>
</protein>
<name>A0ACB8YCT7_9ASTR</name>
<accession>A0ACB8YCT7</accession>
<dbReference type="EMBL" id="CM042045">
    <property type="protein sequence ID" value="KAI3683183.1"/>
    <property type="molecule type" value="Genomic_DNA"/>
</dbReference>
<reference evidence="1 2" key="2">
    <citation type="journal article" date="2022" name="Mol. Ecol. Resour.">
        <title>The genomes of chicory, endive, great burdock and yacon provide insights into Asteraceae paleo-polyploidization history and plant inulin production.</title>
        <authorList>
            <person name="Fan W."/>
            <person name="Wang S."/>
            <person name="Wang H."/>
            <person name="Wang A."/>
            <person name="Jiang F."/>
            <person name="Liu H."/>
            <person name="Zhao H."/>
            <person name="Xu D."/>
            <person name="Zhang Y."/>
        </authorList>
    </citation>
    <scope>NUCLEOTIDE SEQUENCE [LARGE SCALE GENOMIC DNA]</scope>
    <source>
        <strain evidence="2">cv. Yunnan</strain>
        <tissue evidence="1">Leaves</tissue>
    </source>
</reference>
<sequence>MATTVVVGSAVVNGLRYGPIWYWERRAMSVHFSYISITLMGTNPKQTTLLPHSISISKSSVFPHRHGCLLLLQNQQIHHA</sequence>
<proteinExistence type="predicted"/>
<reference evidence="2" key="1">
    <citation type="journal article" date="2022" name="Mol. Ecol. Resour.">
        <title>The genomes of chicory, endive, great burdock and yacon provide insights into Asteraceae palaeo-polyploidization history and plant inulin production.</title>
        <authorList>
            <person name="Fan W."/>
            <person name="Wang S."/>
            <person name="Wang H."/>
            <person name="Wang A."/>
            <person name="Jiang F."/>
            <person name="Liu H."/>
            <person name="Zhao H."/>
            <person name="Xu D."/>
            <person name="Zhang Y."/>
        </authorList>
    </citation>
    <scope>NUCLEOTIDE SEQUENCE [LARGE SCALE GENOMIC DNA]</scope>
    <source>
        <strain evidence="2">cv. Yunnan</strain>
    </source>
</reference>
<evidence type="ECO:0000313" key="1">
    <source>
        <dbReference type="EMBL" id="KAI3683183.1"/>
    </source>
</evidence>
<gene>
    <name evidence="1" type="ORF">L1987_83683</name>
</gene>
<evidence type="ECO:0000313" key="2">
    <source>
        <dbReference type="Proteomes" id="UP001056120"/>
    </source>
</evidence>
<dbReference type="Proteomes" id="UP001056120">
    <property type="component" value="Linkage Group LG28"/>
</dbReference>
<comment type="caution">
    <text evidence="1">The sequence shown here is derived from an EMBL/GenBank/DDBJ whole genome shotgun (WGS) entry which is preliminary data.</text>
</comment>